<evidence type="ECO:0000259" key="6">
    <source>
        <dbReference type="Pfam" id="PF07992"/>
    </source>
</evidence>
<dbReference type="EMBL" id="CP008822">
    <property type="protein sequence ID" value="AIM26905.1"/>
    <property type="molecule type" value="Genomic_DNA"/>
</dbReference>
<dbReference type="SUPFAM" id="SSF51905">
    <property type="entry name" value="FAD/NAD(P)-binding domain"/>
    <property type="match status" value="1"/>
</dbReference>
<dbReference type="InterPro" id="IPR022890">
    <property type="entry name" value="Fd--NADP_Rdtase_type_2"/>
</dbReference>
<feature type="binding site" evidence="5">
    <location>
        <position position="89"/>
    </location>
    <ligand>
        <name>FAD</name>
        <dbReference type="ChEBI" id="CHEBI:57692"/>
    </ligand>
</feature>
<feature type="domain" description="FAD/NAD(P)-binding" evidence="6">
    <location>
        <begin position="7"/>
        <end position="300"/>
    </location>
</feature>
<evidence type="ECO:0000256" key="3">
    <source>
        <dbReference type="ARBA" id="ARBA00022857"/>
    </source>
</evidence>
<dbReference type="PRINTS" id="PR00368">
    <property type="entry name" value="FADPNR"/>
</dbReference>
<dbReference type="OMA" id="TLMCQSA"/>
<sequence length="335" mass="36863">MVIMAEYEVIVIGGGPVGLFGTFYSGLRDMKVLLIDSQDELGGQLVTLYPEKMVYDVGGFAGIQAYDLAQRLIEQAKMFGPDIRTREWADTLEKTQDGMWVVKTDKGGEYKTKTVMIAAGIGKITPSRLGAKGEVEYENKGVYYTVRRKSEFQGKRVLIVGGGDSAVDWALTLAPIAKEVTLIHRRDQFRAHERSVKEMFEVAKVYTWHELKEVKGDGNRVTQAIIFDNRTKEEKTLNVDAVIISIGHKGDLGNMLKWGLNMKGRDIVVNGKMETNLPGVYAVGDIASVEGMPKLALIAVGFGQAAIASSVAKKYVDPNASVFAGHSSEMDKFKK</sequence>
<evidence type="ECO:0000256" key="1">
    <source>
        <dbReference type="ARBA" id="ARBA00022630"/>
    </source>
</evidence>
<dbReference type="GO" id="GO:0004324">
    <property type="term" value="F:ferredoxin-NADP+ reductase activity"/>
    <property type="evidence" value="ECO:0007669"/>
    <property type="project" value="UniProtKB-UniRule"/>
</dbReference>
<evidence type="ECO:0000256" key="5">
    <source>
        <dbReference type="HAMAP-Rule" id="MF_01685"/>
    </source>
</evidence>
<dbReference type="PRINTS" id="PR00469">
    <property type="entry name" value="PNDRDTASEII"/>
</dbReference>
<feature type="binding site" evidence="5">
    <location>
        <position position="328"/>
    </location>
    <ligand>
        <name>FAD</name>
        <dbReference type="ChEBI" id="CHEBI:57692"/>
    </ligand>
</feature>
<feature type="binding site" evidence="5">
    <location>
        <position position="124"/>
    </location>
    <ligand>
        <name>FAD</name>
        <dbReference type="ChEBI" id="CHEBI:57692"/>
    </ligand>
</feature>
<evidence type="ECO:0000256" key="2">
    <source>
        <dbReference type="ARBA" id="ARBA00022827"/>
    </source>
</evidence>
<feature type="binding site" evidence="5">
    <location>
        <position position="49"/>
    </location>
    <ligand>
        <name>FAD</name>
        <dbReference type="ChEBI" id="CHEBI:57692"/>
    </ligand>
</feature>
<keyword evidence="3 5" id="KW-0521">NADP</keyword>
<feature type="binding site" evidence="5">
    <location>
        <position position="44"/>
    </location>
    <ligand>
        <name>FAD</name>
        <dbReference type="ChEBI" id="CHEBI:57692"/>
    </ligand>
</feature>
<evidence type="ECO:0000256" key="4">
    <source>
        <dbReference type="ARBA" id="ARBA00023002"/>
    </source>
</evidence>
<keyword evidence="2 5" id="KW-0274">FAD</keyword>
<dbReference type="Pfam" id="PF07992">
    <property type="entry name" value="Pyr_redox_2"/>
    <property type="match status" value="1"/>
</dbReference>
<evidence type="ECO:0000313" key="8">
    <source>
        <dbReference type="Proteomes" id="UP000029084"/>
    </source>
</evidence>
<keyword evidence="4 5" id="KW-0560">Oxidoreductase</keyword>
<dbReference type="HAMAP" id="MF_01685">
    <property type="entry name" value="FENR2"/>
    <property type="match status" value="1"/>
</dbReference>
<dbReference type="InterPro" id="IPR023753">
    <property type="entry name" value="FAD/NAD-binding_dom"/>
</dbReference>
<comment type="caution">
    <text evidence="5">Lacks conserved residue(s) required for the propagation of feature annotation.</text>
</comment>
<accession>A0A088E6D3</accession>
<organism evidence="7 8">
    <name type="scientific">Metallosphaera sedula</name>
    <dbReference type="NCBI Taxonomy" id="43687"/>
    <lineage>
        <taxon>Archaea</taxon>
        <taxon>Thermoproteota</taxon>
        <taxon>Thermoprotei</taxon>
        <taxon>Sulfolobales</taxon>
        <taxon>Sulfolobaceae</taxon>
        <taxon>Metallosphaera</taxon>
    </lineage>
</organism>
<dbReference type="AlphaFoldDB" id="A0A088E6D3"/>
<dbReference type="InterPro" id="IPR050097">
    <property type="entry name" value="Ferredoxin-NADP_redctase_2"/>
</dbReference>
<evidence type="ECO:0000313" key="7">
    <source>
        <dbReference type="EMBL" id="AIM26905.1"/>
    </source>
</evidence>
<name>A0A088E6D3_9CREN</name>
<feature type="binding site" evidence="5">
    <location>
        <position position="36"/>
    </location>
    <ligand>
        <name>FAD</name>
        <dbReference type="ChEBI" id="CHEBI:57692"/>
    </ligand>
</feature>
<dbReference type="PANTHER" id="PTHR48105">
    <property type="entry name" value="THIOREDOXIN REDUCTASE 1-RELATED-RELATED"/>
    <property type="match status" value="1"/>
</dbReference>
<proteinExistence type="inferred from homology"/>
<comment type="catalytic activity">
    <reaction evidence="5">
        <text>2 reduced [2Fe-2S]-[ferredoxin] + NADP(+) + H(+) = 2 oxidized [2Fe-2S]-[ferredoxin] + NADPH</text>
        <dbReference type="Rhea" id="RHEA:20125"/>
        <dbReference type="Rhea" id="RHEA-COMP:10000"/>
        <dbReference type="Rhea" id="RHEA-COMP:10001"/>
        <dbReference type="ChEBI" id="CHEBI:15378"/>
        <dbReference type="ChEBI" id="CHEBI:33737"/>
        <dbReference type="ChEBI" id="CHEBI:33738"/>
        <dbReference type="ChEBI" id="CHEBI:57783"/>
        <dbReference type="ChEBI" id="CHEBI:58349"/>
        <dbReference type="EC" id="1.18.1.2"/>
    </reaction>
</comment>
<dbReference type="Gene3D" id="3.50.50.60">
    <property type="entry name" value="FAD/NAD(P)-binding domain"/>
    <property type="match status" value="2"/>
</dbReference>
<gene>
    <name evidence="7" type="ORF">HA72_0743</name>
</gene>
<reference evidence="7 8" key="1">
    <citation type="journal article" date="2014" name="J. Bacteriol.">
        <title>Role of an Archaeal PitA Transporter in the Copper and Arsenic Resistance of Metallosphaera sedula, an Extreme Thermoacidophile.</title>
        <authorList>
            <person name="McCarthy S."/>
            <person name="Ai C."/>
            <person name="Wheaton G."/>
            <person name="Tevatia R."/>
            <person name="Eckrich V."/>
            <person name="Kelly R."/>
            <person name="Blum P."/>
        </authorList>
    </citation>
    <scope>NUCLEOTIDE SEQUENCE [LARGE SCALE GENOMIC DNA]</scope>
    <source>
        <strain evidence="7 8">CuR1</strain>
    </source>
</reference>
<dbReference type="InterPro" id="IPR036188">
    <property type="entry name" value="FAD/NAD-bd_sf"/>
</dbReference>
<dbReference type="EC" id="1.18.1.2" evidence="5"/>
<comment type="similarity">
    <text evidence="5">Belongs to the ferredoxin--NADP reductase type 2 family.</text>
</comment>
<comment type="cofactor">
    <cofactor evidence="5">
        <name>FAD</name>
        <dbReference type="ChEBI" id="CHEBI:57692"/>
    </cofactor>
    <text evidence="5">Binds 1 FAD per subunit.</text>
</comment>
<dbReference type="Proteomes" id="UP000029084">
    <property type="component" value="Chromosome"/>
</dbReference>
<keyword evidence="1 5" id="KW-0285">Flavoprotein</keyword>
<comment type="subunit">
    <text evidence="5">Homodimer.</text>
</comment>
<protein>
    <recommendedName>
        <fullName evidence="5">Ferredoxin--NADP reductase</fullName>
        <shortName evidence="5">FNR</shortName>
        <shortName evidence="5">Fd-NADP(+) reductase</shortName>
        <ecNumber evidence="5">1.18.1.2</ecNumber>
    </recommendedName>
</protein>
<dbReference type="GO" id="GO:0050661">
    <property type="term" value="F:NADP binding"/>
    <property type="evidence" value="ECO:0007669"/>
    <property type="project" value="UniProtKB-UniRule"/>
</dbReference>
<feature type="binding site" evidence="5">
    <location>
        <position position="285"/>
    </location>
    <ligand>
        <name>FAD</name>
        <dbReference type="ChEBI" id="CHEBI:57692"/>
    </ligand>
</feature>
<dbReference type="GO" id="GO:0050660">
    <property type="term" value="F:flavin adenine dinucleotide binding"/>
    <property type="evidence" value="ECO:0007669"/>
    <property type="project" value="UniProtKB-UniRule"/>
</dbReference>